<feature type="transmembrane region" description="Helical" evidence="2">
    <location>
        <begin position="24"/>
        <end position="43"/>
    </location>
</feature>
<keyword evidence="4" id="KW-1185">Reference proteome</keyword>
<dbReference type="OrthoDB" id="160292at2"/>
<sequence>MQQYDRNNLPTTDTLHTKSRSQTVITTALLLFAITGLLSGFTFKAMNRPPQSTPPTTNITKQSPVATKTKTPTSSPTTQPTVDVAATSLGCPTATIDPPGAQKPDGTTPYTASLQAVTKGTDGSNKCQGAVLKAPEITCKLWLTKNPDETNKALTKDSYALLKDLNNLEQPIPNEEQGALVFSSNTQSLQPCHNDGTASWQYQVSTSVQPGTYYLVYVVDWKGKRFNWSYMQVTIAA</sequence>
<dbReference type="InParanoid" id="D6TJV9"/>
<dbReference type="Proteomes" id="UP000004508">
    <property type="component" value="Unassembled WGS sequence"/>
</dbReference>
<feature type="compositionally biased region" description="Polar residues" evidence="1">
    <location>
        <begin position="54"/>
        <end position="66"/>
    </location>
</feature>
<name>D6TJV9_KTERA</name>
<evidence type="ECO:0000256" key="1">
    <source>
        <dbReference type="SAM" id="MobiDB-lite"/>
    </source>
</evidence>
<reference evidence="3 4" key="1">
    <citation type="journal article" date="2011" name="Stand. Genomic Sci.">
        <title>Non-contiguous finished genome sequence and contextual data of the filamentous soil bacterium Ktedonobacter racemifer type strain (SOSP1-21).</title>
        <authorList>
            <person name="Chang Y.J."/>
            <person name="Land M."/>
            <person name="Hauser L."/>
            <person name="Chertkov O."/>
            <person name="Del Rio T.G."/>
            <person name="Nolan M."/>
            <person name="Copeland A."/>
            <person name="Tice H."/>
            <person name="Cheng J.F."/>
            <person name="Lucas S."/>
            <person name="Han C."/>
            <person name="Goodwin L."/>
            <person name="Pitluck S."/>
            <person name="Ivanova N."/>
            <person name="Ovchinikova G."/>
            <person name="Pati A."/>
            <person name="Chen A."/>
            <person name="Palaniappan K."/>
            <person name="Mavromatis K."/>
            <person name="Liolios K."/>
            <person name="Brettin T."/>
            <person name="Fiebig A."/>
            <person name="Rohde M."/>
            <person name="Abt B."/>
            <person name="Goker M."/>
            <person name="Detter J.C."/>
            <person name="Woyke T."/>
            <person name="Bristow J."/>
            <person name="Eisen J.A."/>
            <person name="Markowitz V."/>
            <person name="Hugenholtz P."/>
            <person name="Kyrpides N.C."/>
            <person name="Klenk H.P."/>
            <person name="Lapidus A."/>
        </authorList>
    </citation>
    <scope>NUCLEOTIDE SEQUENCE [LARGE SCALE GENOMIC DNA]</scope>
    <source>
        <strain evidence="4">DSM 44963</strain>
    </source>
</reference>
<dbReference type="AlphaFoldDB" id="D6TJV9"/>
<keyword evidence="2" id="KW-0472">Membrane</keyword>
<keyword evidence="2" id="KW-1133">Transmembrane helix</keyword>
<comment type="caution">
    <text evidence="3">The sequence shown here is derived from an EMBL/GenBank/DDBJ whole genome shotgun (WGS) entry which is preliminary data.</text>
</comment>
<protein>
    <submittedName>
        <fullName evidence="3">Uncharacterized protein</fullName>
    </submittedName>
</protein>
<keyword evidence="2" id="KW-0812">Transmembrane</keyword>
<feature type="compositionally biased region" description="Low complexity" evidence="1">
    <location>
        <begin position="67"/>
        <end position="81"/>
    </location>
</feature>
<evidence type="ECO:0000313" key="3">
    <source>
        <dbReference type="EMBL" id="EFH89716.1"/>
    </source>
</evidence>
<proteinExistence type="predicted"/>
<feature type="region of interest" description="Disordered" evidence="1">
    <location>
        <begin position="1"/>
        <end position="20"/>
    </location>
</feature>
<dbReference type="EMBL" id="ADVG01000001">
    <property type="protein sequence ID" value="EFH89716.1"/>
    <property type="molecule type" value="Genomic_DNA"/>
</dbReference>
<evidence type="ECO:0000313" key="4">
    <source>
        <dbReference type="Proteomes" id="UP000004508"/>
    </source>
</evidence>
<evidence type="ECO:0000256" key="2">
    <source>
        <dbReference type="SAM" id="Phobius"/>
    </source>
</evidence>
<dbReference type="RefSeq" id="WP_007906524.1">
    <property type="nucleotide sequence ID" value="NZ_ADVG01000001.1"/>
</dbReference>
<organism evidence="3 4">
    <name type="scientific">Ktedonobacter racemifer DSM 44963</name>
    <dbReference type="NCBI Taxonomy" id="485913"/>
    <lineage>
        <taxon>Bacteria</taxon>
        <taxon>Bacillati</taxon>
        <taxon>Chloroflexota</taxon>
        <taxon>Ktedonobacteria</taxon>
        <taxon>Ktedonobacterales</taxon>
        <taxon>Ktedonobacteraceae</taxon>
        <taxon>Ktedonobacter</taxon>
    </lineage>
</organism>
<feature type="region of interest" description="Disordered" evidence="1">
    <location>
        <begin position="46"/>
        <end position="82"/>
    </location>
</feature>
<accession>D6TJV9</accession>
<gene>
    <name evidence="3" type="ORF">Krac_11282</name>
</gene>